<protein>
    <recommendedName>
        <fullName evidence="5">Transmembrane protein</fullName>
    </recommendedName>
</protein>
<dbReference type="AlphaFoldDB" id="A0AAV7EHE3"/>
<feature type="signal peptide" evidence="2">
    <location>
        <begin position="1"/>
        <end position="34"/>
    </location>
</feature>
<organism evidence="3 4">
    <name type="scientific">Aristolochia fimbriata</name>
    <name type="common">White veined hardy Dutchman's pipe vine</name>
    <dbReference type="NCBI Taxonomy" id="158543"/>
    <lineage>
        <taxon>Eukaryota</taxon>
        <taxon>Viridiplantae</taxon>
        <taxon>Streptophyta</taxon>
        <taxon>Embryophyta</taxon>
        <taxon>Tracheophyta</taxon>
        <taxon>Spermatophyta</taxon>
        <taxon>Magnoliopsida</taxon>
        <taxon>Magnoliidae</taxon>
        <taxon>Piperales</taxon>
        <taxon>Aristolochiaceae</taxon>
        <taxon>Aristolochia</taxon>
    </lineage>
</organism>
<evidence type="ECO:0000313" key="4">
    <source>
        <dbReference type="Proteomes" id="UP000825729"/>
    </source>
</evidence>
<evidence type="ECO:0000256" key="2">
    <source>
        <dbReference type="SAM" id="SignalP"/>
    </source>
</evidence>
<accession>A0AAV7EHE3</accession>
<sequence length="121" mass="12548">MQQSPSFSFSLRFAAFIIVLLALPLLFLGGTASAARTNPAADSAAAVAALSESEAANYPVKPVIATVVSVFSRGRVPPSGPSHRGHAAPVFTRHRLLRTNLGSNGPNFRELSSTPSPGVGH</sequence>
<reference evidence="3 4" key="1">
    <citation type="submission" date="2021-07" db="EMBL/GenBank/DDBJ databases">
        <title>The Aristolochia fimbriata genome: insights into angiosperm evolution, floral development and chemical biosynthesis.</title>
        <authorList>
            <person name="Jiao Y."/>
        </authorList>
    </citation>
    <scope>NUCLEOTIDE SEQUENCE [LARGE SCALE GENOMIC DNA]</scope>
    <source>
        <strain evidence="3">IBCAS-2021</strain>
        <tissue evidence="3">Leaf</tissue>
    </source>
</reference>
<gene>
    <name evidence="3" type="ORF">H6P81_014311</name>
</gene>
<evidence type="ECO:0000313" key="3">
    <source>
        <dbReference type="EMBL" id="KAG9448183.1"/>
    </source>
</evidence>
<proteinExistence type="predicted"/>
<dbReference type="EMBL" id="JAINDJ010000005">
    <property type="protein sequence ID" value="KAG9448183.1"/>
    <property type="molecule type" value="Genomic_DNA"/>
</dbReference>
<feature type="chain" id="PRO_5043787239" description="Transmembrane protein" evidence="2">
    <location>
        <begin position="35"/>
        <end position="121"/>
    </location>
</feature>
<comment type="caution">
    <text evidence="3">The sequence shown here is derived from an EMBL/GenBank/DDBJ whole genome shotgun (WGS) entry which is preliminary data.</text>
</comment>
<keyword evidence="2" id="KW-0732">Signal</keyword>
<evidence type="ECO:0008006" key="5">
    <source>
        <dbReference type="Google" id="ProtNLM"/>
    </source>
</evidence>
<dbReference type="Proteomes" id="UP000825729">
    <property type="component" value="Unassembled WGS sequence"/>
</dbReference>
<keyword evidence="4" id="KW-1185">Reference proteome</keyword>
<feature type="region of interest" description="Disordered" evidence="1">
    <location>
        <begin position="100"/>
        <end position="121"/>
    </location>
</feature>
<evidence type="ECO:0000256" key="1">
    <source>
        <dbReference type="SAM" id="MobiDB-lite"/>
    </source>
</evidence>
<name>A0AAV7EHE3_ARIFI</name>